<proteinExistence type="predicted"/>
<feature type="chain" id="PRO_5039386573" description="Spore-associated protein A" evidence="1">
    <location>
        <begin position="27"/>
        <end position="154"/>
    </location>
</feature>
<evidence type="ECO:0000313" key="2">
    <source>
        <dbReference type="EMBL" id="TQF06895.1"/>
    </source>
</evidence>
<gene>
    <name evidence="2" type="ORF">E6W39_37780</name>
</gene>
<reference evidence="2 3" key="1">
    <citation type="submission" date="2019-06" db="EMBL/GenBank/DDBJ databases">
        <title>Description of Kitasatospora acidophila sp. nov. isolated from pine grove soil, and reclassification of Streptomyces novaecaesareae to Kitasatospora novaeceasareae comb. nov.</title>
        <authorList>
            <person name="Kim M.J."/>
        </authorList>
    </citation>
    <scope>NUCLEOTIDE SEQUENCE [LARGE SCALE GENOMIC DNA]</scope>
    <source>
        <strain evidence="2 3">MMS16-CNU292</strain>
    </source>
</reference>
<keyword evidence="1" id="KW-0732">Signal</keyword>
<organism evidence="2 3">
    <name type="scientific">Kitasatospora acidiphila</name>
    <dbReference type="NCBI Taxonomy" id="2567942"/>
    <lineage>
        <taxon>Bacteria</taxon>
        <taxon>Bacillati</taxon>
        <taxon>Actinomycetota</taxon>
        <taxon>Actinomycetes</taxon>
        <taxon>Kitasatosporales</taxon>
        <taxon>Streptomycetaceae</taxon>
        <taxon>Kitasatospora</taxon>
    </lineage>
</organism>
<dbReference type="AlphaFoldDB" id="A0A540WCX4"/>
<evidence type="ECO:0000256" key="1">
    <source>
        <dbReference type="SAM" id="SignalP"/>
    </source>
</evidence>
<evidence type="ECO:0008006" key="4">
    <source>
        <dbReference type="Google" id="ProtNLM"/>
    </source>
</evidence>
<dbReference type="RefSeq" id="WP_141637301.1">
    <property type="nucleotide sequence ID" value="NZ_VIGB01000003.1"/>
</dbReference>
<feature type="signal peptide" evidence="1">
    <location>
        <begin position="1"/>
        <end position="26"/>
    </location>
</feature>
<accession>A0A540WCX4</accession>
<dbReference type="EMBL" id="VIGB01000003">
    <property type="protein sequence ID" value="TQF06895.1"/>
    <property type="molecule type" value="Genomic_DNA"/>
</dbReference>
<name>A0A540WCX4_9ACTN</name>
<evidence type="ECO:0000313" key="3">
    <source>
        <dbReference type="Proteomes" id="UP000319103"/>
    </source>
</evidence>
<comment type="caution">
    <text evidence="2">The sequence shown here is derived from an EMBL/GenBank/DDBJ whole genome shotgun (WGS) entry which is preliminary data.</text>
</comment>
<keyword evidence="3" id="KW-1185">Reference proteome</keyword>
<sequence>MRGLVRRIAPVLAAVTMAGGVTLASATNASASGWGCSGNEVSGSPYALPATGTAFSYVHLYWDASTGENCAVNVKAGSLYGVSTYTGITLIECSQTVGGGACTAIDENDDWKDYSYYAGPVRVSAAGHCIGVVAETENTANISALWQSQAFHCG</sequence>
<dbReference type="OrthoDB" id="3873271at2"/>
<dbReference type="Proteomes" id="UP000319103">
    <property type="component" value="Unassembled WGS sequence"/>
</dbReference>
<protein>
    <recommendedName>
        <fullName evidence="4">Spore-associated protein A</fullName>
    </recommendedName>
</protein>